<dbReference type="SUPFAM" id="SSF51735">
    <property type="entry name" value="NAD(P)-binding Rossmann-fold domains"/>
    <property type="match status" value="1"/>
</dbReference>
<dbReference type="Proteomes" id="UP001500804">
    <property type="component" value="Unassembled WGS sequence"/>
</dbReference>
<name>A0ABP9P2E2_9PSEU</name>
<dbReference type="PRINTS" id="PR00081">
    <property type="entry name" value="GDHRDH"/>
</dbReference>
<evidence type="ECO:0008006" key="6">
    <source>
        <dbReference type="Google" id="ProtNLM"/>
    </source>
</evidence>
<evidence type="ECO:0000256" key="3">
    <source>
        <dbReference type="RuleBase" id="RU000363"/>
    </source>
</evidence>
<evidence type="ECO:0000313" key="4">
    <source>
        <dbReference type="EMBL" id="GAA5138352.1"/>
    </source>
</evidence>
<dbReference type="PANTHER" id="PTHR44196:SF1">
    <property type="entry name" value="DEHYDROGENASE_REDUCTASE SDR FAMILY MEMBER 7B"/>
    <property type="match status" value="1"/>
</dbReference>
<evidence type="ECO:0000256" key="2">
    <source>
        <dbReference type="ARBA" id="ARBA00023002"/>
    </source>
</evidence>
<accession>A0ABP9P2E2</accession>
<evidence type="ECO:0000256" key="1">
    <source>
        <dbReference type="ARBA" id="ARBA00006484"/>
    </source>
</evidence>
<dbReference type="EMBL" id="BAABJO010000040">
    <property type="protein sequence ID" value="GAA5138352.1"/>
    <property type="molecule type" value="Genomic_DNA"/>
</dbReference>
<dbReference type="InterPro" id="IPR036291">
    <property type="entry name" value="NAD(P)-bd_dom_sf"/>
</dbReference>
<organism evidence="4 5">
    <name type="scientific">Pseudonocardia adelaidensis</name>
    <dbReference type="NCBI Taxonomy" id="648754"/>
    <lineage>
        <taxon>Bacteria</taxon>
        <taxon>Bacillati</taxon>
        <taxon>Actinomycetota</taxon>
        <taxon>Actinomycetes</taxon>
        <taxon>Pseudonocardiales</taxon>
        <taxon>Pseudonocardiaceae</taxon>
        <taxon>Pseudonocardia</taxon>
    </lineage>
</organism>
<keyword evidence="2" id="KW-0560">Oxidoreductase</keyword>
<dbReference type="PANTHER" id="PTHR44196">
    <property type="entry name" value="DEHYDROGENASE/REDUCTASE SDR FAMILY MEMBER 7B"/>
    <property type="match status" value="1"/>
</dbReference>
<dbReference type="PRINTS" id="PR00080">
    <property type="entry name" value="SDRFAMILY"/>
</dbReference>
<evidence type="ECO:0000313" key="5">
    <source>
        <dbReference type="Proteomes" id="UP001500804"/>
    </source>
</evidence>
<sequence length="260" mass="27538">MECVIQKRQTAAVVTGASRGIGRAVAVELARTGATVALLARSGDELEESARRVRAAGGTAVVVQADLGDLAQVEAAAERIRDRLGDLDVLVNNAAVVAPLGPSTENDPAEWARAITINLTAVATLTFALLPGMLERRRGHVVNISSGVAADARSMIGGNAYVTSKTALEAHTLNLAAELAGTGVTVNVFRPGTVDTGMQEWIRSQDPRRIGTDLHEQFTRYHADGSLITPERSARSLVALLRTAETGRTWTVSDHTPEEE</sequence>
<dbReference type="Pfam" id="PF00106">
    <property type="entry name" value="adh_short"/>
    <property type="match status" value="1"/>
</dbReference>
<reference evidence="5" key="1">
    <citation type="journal article" date="2019" name="Int. J. Syst. Evol. Microbiol.">
        <title>The Global Catalogue of Microorganisms (GCM) 10K type strain sequencing project: providing services to taxonomists for standard genome sequencing and annotation.</title>
        <authorList>
            <consortium name="The Broad Institute Genomics Platform"/>
            <consortium name="The Broad Institute Genome Sequencing Center for Infectious Disease"/>
            <person name="Wu L."/>
            <person name="Ma J."/>
        </authorList>
    </citation>
    <scope>NUCLEOTIDE SEQUENCE [LARGE SCALE GENOMIC DNA]</scope>
    <source>
        <strain evidence="5">JCM 18302</strain>
    </source>
</reference>
<protein>
    <recommendedName>
        <fullName evidence="6">NADP-dependent 3-hydroxy acid dehydrogenase YdfG</fullName>
    </recommendedName>
</protein>
<dbReference type="InterPro" id="IPR002347">
    <property type="entry name" value="SDR_fam"/>
</dbReference>
<comment type="similarity">
    <text evidence="1 3">Belongs to the short-chain dehydrogenases/reductases (SDR) family.</text>
</comment>
<keyword evidence="5" id="KW-1185">Reference proteome</keyword>
<gene>
    <name evidence="4" type="ORF">GCM10023320_72580</name>
</gene>
<comment type="caution">
    <text evidence="4">The sequence shown here is derived from an EMBL/GenBank/DDBJ whole genome shotgun (WGS) entry which is preliminary data.</text>
</comment>
<dbReference type="CDD" id="cd05233">
    <property type="entry name" value="SDR_c"/>
    <property type="match status" value="1"/>
</dbReference>
<dbReference type="Gene3D" id="3.40.50.720">
    <property type="entry name" value="NAD(P)-binding Rossmann-like Domain"/>
    <property type="match status" value="1"/>
</dbReference>
<proteinExistence type="inferred from homology"/>